<dbReference type="GO" id="GO:0008855">
    <property type="term" value="F:exodeoxyribonuclease VII activity"/>
    <property type="evidence" value="ECO:0007669"/>
    <property type="project" value="UniProtKB-UniRule"/>
</dbReference>
<evidence type="ECO:0000256" key="3">
    <source>
        <dbReference type="ARBA" id="ARBA00022801"/>
    </source>
</evidence>
<evidence type="ECO:0000313" key="9">
    <source>
        <dbReference type="Proteomes" id="UP000823926"/>
    </source>
</evidence>
<keyword evidence="3 5" id="KW-0378">Hydrolase</keyword>
<dbReference type="EC" id="3.1.11.6" evidence="5"/>
<dbReference type="GO" id="GO:0006308">
    <property type="term" value="P:DNA catabolic process"/>
    <property type="evidence" value="ECO:0007669"/>
    <property type="project" value="UniProtKB-UniRule"/>
</dbReference>
<dbReference type="CDD" id="cd04489">
    <property type="entry name" value="ExoVII_LU_OBF"/>
    <property type="match status" value="1"/>
</dbReference>
<evidence type="ECO:0000259" key="7">
    <source>
        <dbReference type="Pfam" id="PF13742"/>
    </source>
</evidence>
<name>A0A9D1QBG4_9BACT</name>
<dbReference type="AlphaFoldDB" id="A0A9D1QBG4"/>
<feature type="domain" description="OB-fold nucleic acid binding" evidence="7">
    <location>
        <begin position="6"/>
        <end position="112"/>
    </location>
</feature>
<evidence type="ECO:0000256" key="1">
    <source>
        <dbReference type="ARBA" id="ARBA00022490"/>
    </source>
</evidence>
<evidence type="ECO:0000259" key="6">
    <source>
        <dbReference type="Pfam" id="PF02601"/>
    </source>
</evidence>
<evidence type="ECO:0000313" key="8">
    <source>
        <dbReference type="EMBL" id="HIW10028.1"/>
    </source>
</evidence>
<dbReference type="GO" id="GO:0005737">
    <property type="term" value="C:cytoplasm"/>
    <property type="evidence" value="ECO:0007669"/>
    <property type="project" value="UniProtKB-SubCell"/>
</dbReference>
<keyword evidence="2 5" id="KW-0540">Nuclease</keyword>
<evidence type="ECO:0000256" key="4">
    <source>
        <dbReference type="ARBA" id="ARBA00022839"/>
    </source>
</evidence>
<dbReference type="Pfam" id="PF13742">
    <property type="entry name" value="tRNA_anti_2"/>
    <property type="match status" value="1"/>
</dbReference>
<dbReference type="NCBIfam" id="TIGR00237">
    <property type="entry name" value="xseA"/>
    <property type="match status" value="1"/>
</dbReference>
<reference evidence="8" key="2">
    <citation type="submission" date="2021-04" db="EMBL/GenBank/DDBJ databases">
        <authorList>
            <person name="Gilroy R."/>
        </authorList>
    </citation>
    <scope>NUCLEOTIDE SEQUENCE</scope>
    <source>
        <strain evidence="8">ChiBcec15-1070</strain>
    </source>
</reference>
<dbReference type="Pfam" id="PF02601">
    <property type="entry name" value="Exonuc_VII_L"/>
    <property type="match status" value="1"/>
</dbReference>
<accession>A0A9D1QBG4</accession>
<proteinExistence type="inferred from homology"/>
<keyword evidence="4 5" id="KW-0269">Exonuclease</keyword>
<evidence type="ECO:0000256" key="5">
    <source>
        <dbReference type="RuleBase" id="RU004355"/>
    </source>
</evidence>
<dbReference type="EMBL" id="DXHL01000006">
    <property type="protein sequence ID" value="HIW10028.1"/>
    <property type="molecule type" value="Genomic_DNA"/>
</dbReference>
<sequence length="455" mass="49878">MENFITLSALQNHLRTVIARYAGGEQWVVAEVSECKVNYAGHCYLELVERPENGKAPVAQARAVIWSSTYKLIASYFRQQTGTDLTSGMKILVQCTVSYHPVYGLSLVISSIDPAYTLGETERLRRMTIAQLQEEGVYDMNRELELPAVVQRLAVVSSPQAAGYRDFCREIEVSPYRFDIELFPAVMQGDAAEDSIVGALEQIAERAEEFDAAVIIRGGGSTSDLGCFDNYRICAYVAQFPLPVVAGIGHDKDISVTDMVAHTSLKTPTAVAAFFVNLAEEMDQTLSSLHAEVTAVARQTLMAETNRLEHAGLQLASAVTGLLHGGMARLERFRTDLRYAVHDRLTLERRRCTAWGTLLGQASGQRLAQAGAWVSFAGQRLETAAAQALEKRQTQLEMLTLAVEAASPRRILSRGYALVRGVRSVRDAALGEQLTIELHDGQLGAQVISKSTHSK</sequence>
<dbReference type="Proteomes" id="UP000823926">
    <property type="component" value="Unassembled WGS sequence"/>
</dbReference>
<dbReference type="GO" id="GO:0009318">
    <property type="term" value="C:exodeoxyribonuclease VII complex"/>
    <property type="evidence" value="ECO:0007669"/>
    <property type="project" value="UniProtKB-UniRule"/>
</dbReference>
<dbReference type="GO" id="GO:0003676">
    <property type="term" value="F:nucleic acid binding"/>
    <property type="evidence" value="ECO:0007669"/>
    <property type="project" value="InterPro"/>
</dbReference>
<feature type="domain" description="Exonuclease VII large subunit C-terminal" evidence="6">
    <location>
        <begin position="139"/>
        <end position="445"/>
    </location>
</feature>
<dbReference type="InterPro" id="IPR020579">
    <property type="entry name" value="Exonuc_VII_lsu_C"/>
</dbReference>
<comment type="catalytic activity">
    <reaction evidence="5">
        <text>Exonucleolytic cleavage in either 5'- to 3'- or 3'- to 5'-direction to yield nucleoside 5'-phosphates.</text>
        <dbReference type="EC" id="3.1.11.6"/>
    </reaction>
</comment>
<evidence type="ECO:0000256" key="2">
    <source>
        <dbReference type="ARBA" id="ARBA00022722"/>
    </source>
</evidence>
<organism evidence="8 9">
    <name type="scientific">Candidatus Rikenella faecigallinarum</name>
    <dbReference type="NCBI Taxonomy" id="2838745"/>
    <lineage>
        <taxon>Bacteria</taxon>
        <taxon>Pseudomonadati</taxon>
        <taxon>Bacteroidota</taxon>
        <taxon>Bacteroidia</taxon>
        <taxon>Bacteroidales</taxon>
        <taxon>Rikenellaceae</taxon>
        <taxon>Rikenella</taxon>
    </lineage>
</organism>
<keyword evidence="1" id="KW-0963">Cytoplasm</keyword>
<comment type="similarity">
    <text evidence="5">Belongs to the XseA family.</text>
</comment>
<protein>
    <recommendedName>
        <fullName evidence="5">Exodeoxyribonuclease 7 large subunit</fullName>
        <ecNumber evidence="5">3.1.11.6</ecNumber>
    </recommendedName>
</protein>
<dbReference type="PANTHER" id="PTHR30008:SF0">
    <property type="entry name" value="EXODEOXYRIBONUCLEASE 7 LARGE SUBUNIT"/>
    <property type="match status" value="1"/>
</dbReference>
<dbReference type="InterPro" id="IPR003753">
    <property type="entry name" value="Exonuc_VII_L"/>
</dbReference>
<dbReference type="InterPro" id="IPR025824">
    <property type="entry name" value="OB-fold_nuc-bd_dom"/>
</dbReference>
<comment type="caution">
    <text evidence="8">The sequence shown here is derived from an EMBL/GenBank/DDBJ whole genome shotgun (WGS) entry which is preliminary data.</text>
</comment>
<comment type="subcellular location">
    <subcellularLocation>
        <location evidence="5">Cytoplasm</location>
    </subcellularLocation>
</comment>
<reference evidence="8" key="1">
    <citation type="journal article" date="2021" name="PeerJ">
        <title>Extensive microbial diversity within the chicken gut microbiome revealed by metagenomics and culture.</title>
        <authorList>
            <person name="Gilroy R."/>
            <person name="Ravi A."/>
            <person name="Getino M."/>
            <person name="Pursley I."/>
            <person name="Horton D.L."/>
            <person name="Alikhan N.F."/>
            <person name="Baker D."/>
            <person name="Gharbi K."/>
            <person name="Hall N."/>
            <person name="Watson M."/>
            <person name="Adriaenssens E.M."/>
            <person name="Foster-Nyarko E."/>
            <person name="Jarju S."/>
            <person name="Secka A."/>
            <person name="Antonio M."/>
            <person name="Oren A."/>
            <person name="Chaudhuri R.R."/>
            <person name="La Ragione R."/>
            <person name="Hildebrand F."/>
            <person name="Pallen M.J."/>
        </authorList>
    </citation>
    <scope>NUCLEOTIDE SEQUENCE</scope>
    <source>
        <strain evidence="8">ChiBcec15-1070</strain>
    </source>
</reference>
<dbReference type="PANTHER" id="PTHR30008">
    <property type="entry name" value="EXODEOXYRIBONUCLEASE 7 LARGE SUBUNIT"/>
    <property type="match status" value="1"/>
</dbReference>
<gene>
    <name evidence="8" type="ORF">H9888_00865</name>
</gene>